<keyword evidence="11 12" id="KW-1208">Phospholipid metabolism</keyword>
<keyword evidence="7 12" id="KW-1133">Transmembrane helix</keyword>
<protein>
    <recommendedName>
        <fullName evidence="12">Digeranylgeranylglyceryl phosphate synthase</fullName>
        <shortName evidence="12">DGGGP synthase</shortName>
        <shortName evidence="12">DGGGPS</shortName>
        <ecNumber evidence="12">2.5.1.42</ecNumber>
    </recommendedName>
    <alternativeName>
        <fullName evidence="12">(S)-2,3-di-O-geranylgeranylglyceryl phosphate synthase</fullName>
    </alternativeName>
    <alternativeName>
        <fullName evidence="12">Geranylgeranylglycerol-phosphate geranylgeranyltransferase</fullName>
    </alternativeName>
</protein>
<evidence type="ECO:0000256" key="7">
    <source>
        <dbReference type="ARBA" id="ARBA00022989"/>
    </source>
</evidence>
<dbReference type="GeneID" id="89228871"/>
<accession>A0AA96V8M3</accession>
<evidence type="ECO:0000256" key="5">
    <source>
        <dbReference type="ARBA" id="ARBA00022692"/>
    </source>
</evidence>
<feature type="transmembrane region" description="Helical" evidence="12">
    <location>
        <begin position="219"/>
        <end position="238"/>
    </location>
</feature>
<feature type="transmembrane region" description="Helical" evidence="12">
    <location>
        <begin position="144"/>
        <end position="165"/>
    </location>
</feature>
<evidence type="ECO:0000256" key="12">
    <source>
        <dbReference type="HAMAP-Rule" id="MF_01286"/>
    </source>
</evidence>
<keyword evidence="6 12" id="KW-0460">Magnesium</keyword>
<evidence type="ECO:0000256" key="9">
    <source>
        <dbReference type="ARBA" id="ARBA00023136"/>
    </source>
</evidence>
<dbReference type="GO" id="GO:0000287">
    <property type="term" value="F:magnesium ion binding"/>
    <property type="evidence" value="ECO:0007669"/>
    <property type="project" value="UniProtKB-UniRule"/>
</dbReference>
<dbReference type="HAMAP" id="MF_01286">
    <property type="entry name" value="DGGGP_synth"/>
    <property type="match status" value="1"/>
</dbReference>
<feature type="transmembrane region" description="Helical" evidence="12">
    <location>
        <begin position="21"/>
        <end position="43"/>
    </location>
</feature>
<dbReference type="Gene3D" id="1.10.357.140">
    <property type="entry name" value="UbiA prenyltransferase"/>
    <property type="match status" value="1"/>
</dbReference>
<dbReference type="PANTHER" id="PTHR42723">
    <property type="entry name" value="CHLOROPHYLL SYNTHASE"/>
    <property type="match status" value="1"/>
</dbReference>
<comment type="subcellular location">
    <subcellularLocation>
        <location evidence="1 12">Cell membrane</location>
        <topology evidence="1 12">Multi-pass membrane protein</topology>
    </subcellularLocation>
</comment>
<reference evidence="13 14" key="1">
    <citation type="submission" date="2023-07" db="EMBL/GenBank/DDBJ databases">
        <title>Closed genome sequence of Methanosarcinaceae archaeon Am2.</title>
        <authorList>
            <person name="Poehlein A."/>
            <person name="Protasov E."/>
            <person name="Platt K."/>
            <person name="Reeh H."/>
            <person name="Daniel R."/>
            <person name="Brune A."/>
        </authorList>
    </citation>
    <scope>NUCLEOTIDE SEQUENCE [LARGE SCALE GENOMIC DNA]</scope>
    <source>
        <strain evidence="13 14">Am2</strain>
    </source>
</reference>
<sequence>MARNIVQKGMDYLELMRYKNCVMAGFSSVIAVFIAMSILDYSLSEIYSLYDIFILLDIFIMVFLASGAGNVLNDYYDIDIDKINRPDRPLPSGRVSLTEAVYLAILCFSIALLIAFFINPIAGVFGFLNVFMLIWYAKSLKRTILIGNFSIAYLTGSTFLFGAAFFGWDGIIALLPLAILAFFATASREIVKDIEDMKGDARDGAITFPIKFGTKTASYLAAALGIVAMILSPLPYWMDEFGVYYLYALIPVELCFLYTVYVLLREKNYSKSSKLLKVAMLLALLAFIVGIL</sequence>
<dbReference type="PANTHER" id="PTHR42723:SF1">
    <property type="entry name" value="CHLOROPHYLL SYNTHASE, CHLOROPLASTIC"/>
    <property type="match status" value="1"/>
</dbReference>
<dbReference type="InterPro" id="IPR000537">
    <property type="entry name" value="UbiA_prenyltransferase"/>
</dbReference>
<dbReference type="InterPro" id="IPR050475">
    <property type="entry name" value="Prenyltransferase_related"/>
</dbReference>
<evidence type="ECO:0000256" key="8">
    <source>
        <dbReference type="ARBA" id="ARBA00023098"/>
    </source>
</evidence>
<keyword evidence="10 12" id="KW-0594">Phospholipid biosynthesis</keyword>
<evidence type="ECO:0000256" key="4">
    <source>
        <dbReference type="ARBA" id="ARBA00022679"/>
    </source>
</evidence>
<evidence type="ECO:0000256" key="2">
    <source>
        <dbReference type="ARBA" id="ARBA00022475"/>
    </source>
</evidence>
<comment type="cofactor">
    <cofactor evidence="12">
        <name>Mg(2+)</name>
        <dbReference type="ChEBI" id="CHEBI:18420"/>
    </cofactor>
</comment>
<dbReference type="InterPro" id="IPR044878">
    <property type="entry name" value="UbiA_sf"/>
</dbReference>
<keyword evidence="9 12" id="KW-0472">Membrane</keyword>
<evidence type="ECO:0000313" key="13">
    <source>
        <dbReference type="EMBL" id="WNY27645.1"/>
    </source>
</evidence>
<keyword evidence="8 12" id="KW-0443">Lipid metabolism</keyword>
<name>A0AA96V8M3_9EURY</name>
<evidence type="ECO:0000313" key="14">
    <source>
        <dbReference type="Proteomes" id="UP001304970"/>
    </source>
</evidence>
<feature type="transmembrane region" description="Helical" evidence="12">
    <location>
        <begin position="93"/>
        <end position="115"/>
    </location>
</feature>
<dbReference type="GO" id="GO:0047295">
    <property type="term" value="F:geranylgeranylglycerol-phosphate geranylgeranyltransferase activity"/>
    <property type="evidence" value="ECO:0007669"/>
    <property type="project" value="UniProtKB-UniRule"/>
</dbReference>
<dbReference type="AlphaFoldDB" id="A0AA96V8M3"/>
<proteinExistence type="inferred from homology"/>
<evidence type="ECO:0000256" key="1">
    <source>
        <dbReference type="ARBA" id="ARBA00004651"/>
    </source>
</evidence>
<comment type="catalytic activity">
    <reaction evidence="12">
        <text>sn-3-O-(geranylgeranyl)glycerol 1-phosphate + (2E,6E,10E)-geranylgeranyl diphosphate = 2,3-bis-O-(geranylgeranyl)-sn-glycerol 1-phosphate + diphosphate</text>
        <dbReference type="Rhea" id="RHEA:18109"/>
        <dbReference type="ChEBI" id="CHEBI:33019"/>
        <dbReference type="ChEBI" id="CHEBI:57677"/>
        <dbReference type="ChEBI" id="CHEBI:58756"/>
        <dbReference type="ChEBI" id="CHEBI:58837"/>
        <dbReference type="EC" id="2.5.1.42"/>
    </reaction>
</comment>
<dbReference type="NCBIfam" id="NF009521">
    <property type="entry name" value="PRK12882.1"/>
    <property type="match status" value="1"/>
</dbReference>
<keyword evidence="2 12" id="KW-1003">Cell membrane</keyword>
<dbReference type="RefSeq" id="WP_338097604.1">
    <property type="nucleotide sequence ID" value="NZ_CP131061.1"/>
</dbReference>
<dbReference type="Proteomes" id="UP001304970">
    <property type="component" value="Chromosome"/>
</dbReference>
<keyword evidence="5 12" id="KW-0812">Transmembrane</keyword>
<feature type="transmembrane region" description="Helical" evidence="12">
    <location>
        <begin position="49"/>
        <end position="72"/>
    </location>
</feature>
<feature type="transmembrane region" description="Helical" evidence="12">
    <location>
        <begin position="171"/>
        <end position="191"/>
    </location>
</feature>
<evidence type="ECO:0000256" key="6">
    <source>
        <dbReference type="ARBA" id="ARBA00022842"/>
    </source>
</evidence>
<dbReference type="GO" id="GO:0005886">
    <property type="term" value="C:plasma membrane"/>
    <property type="evidence" value="ECO:0007669"/>
    <property type="project" value="UniProtKB-SubCell"/>
</dbReference>
<dbReference type="GO" id="GO:0046474">
    <property type="term" value="P:glycerophospholipid biosynthetic process"/>
    <property type="evidence" value="ECO:0007669"/>
    <property type="project" value="UniProtKB-UniRule"/>
</dbReference>
<keyword evidence="4 12" id="KW-0808">Transferase</keyword>
<evidence type="ECO:0000256" key="11">
    <source>
        <dbReference type="ARBA" id="ARBA00023264"/>
    </source>
</evidence>
<feature type="transmembrane region" description="Helical" evidence="12">
    <location>
        <begin position="244"/>
        <end position="263"/>
    </location>
</feature>
<comment type="similarity">
    <text evidence="12">Belongs to the UbiA prenyltransferase family. DGGGP synthase subfamily.</text>
</comment>
<comment type="pathway">
    <text evidence="12">Membrane lipid metabolism; glycerophospholipid metabolism.</text>
</comment>
<feature type="transmembrane region" description="Helical" evidence="12">
    <location>
        <begin position="121"/>
        <end position="137"/>
    </location>
</feature>
<keyword evidence="3 12" id="KW-0444">Lipid biosynthesis</keyword>
<dbReference type="EMBL" id="CP131061">
    <property type="protein sequence ID" value="WNY27645.1"/>
    <property type="molecule type" value="Genomic_DNA"/>
</dbReference>
<dbReference type="Pfam" id="PF01040">
    <property type="entry name" value="UbiA"/>
    <property type="match status" value="1"/>
</dbReference>
<dbReference type="CDD" id="cd13961">
    <property type="entry name" value="PT_UbiA_DGGGPS"/>
    <property type="match status" value="1"/>
</dbReference>
<comment type="function">
    <text evidence="12">Prenyltransferase that catalyzes the transfer of the geranylgeranyl moiety of geranylgeranyl diphosphate (GGPP) to the C2 hydroxyl of (S)-3-O-geranylgeranylglyceryl phosphate (GGGP). This reaction is the second ether-bond-formation step in the biosynthesis of archaeal membrane lipids.</text>
</comment>
<keyword evidence="14" id="KW-1185">Reference proteome</keyword>
<dbReference type="InterPro" id="IPR023547">
    <property type="entry name" value="DGGGP_synth"/>
</dbReference>
<feature type="transmembrane region" description="Helical" evidence="12">
    <location>
        <begin position="275"/>
        <end position="291"/>
    </location>
</feature>
<gene>
    <name evidence="13" type="primary">cyoE</name>
    <name evidence="13" type="ORF">MsAm2_14480</name>
</gene>
<evidence type="ECO:0000256" key="10">
    <source>
        <dbReference type="ARBA" id="ARBA00023209"/>
    </source>
</evidence>
<organism evidence="13 14">
    <name type="scientific">Methanolapillus ohkumae</name>
    <dbReference type="NCBI Taxonomy" id="3028298"/>
    <lineage>
        <taxon>Archaea</taxon>
        <taxon>Methanobacteriati</taxon>
        <taxon>Methanobacteriota</taxon>
        <taxon>Stenosarchaea group</taxon>
        <taxon>Methanomicrobia</taxon>
        <taxon>Methanosarcinales</taxon>
        <taxon>Methanosarcinaceae</taxon>
        <taxon>Methanolapillus</taxon>
    </lineage>
</organism>
<dbReference type="Gene3D" id="1.20.120.1780">
    <property type="entry name" value="UbiA prenyltransferase"/>
    <property type="match status" value="1"/>
</dbReference>
<evidence type="ECO:0000256" key="3">
    <source>
        <dbReference type="ARBA" id="ARBA00022516"/>
    </source>
</evidence>
<dbReference type="EC" id="2.5.1.42" evidence="12"/>